<dbReference type="EMBL" id="CP003985">
    <property type="protein sequence ID" value="AGF78723.1"/>
    <property type="molecule type" value="Genomic_DNA"/>
</dbReference>
<sequence length="114" mass="13155">MILQNFPEAVKEFAIQVYQKPENEKDLRRTHVSFSGTPQKHPYDKDKVILVIDPYSSNVSYFEFLTRDISFVEDLTNMVDTAGNVIPFMRLWVKKESIGIRSTPFVVADTRGVL</sequence>
<organism evidence="1 2">
    <name type="scientific">Desulfocapsa sulfexigens (strain DSM 10523 / SB164P1)</name>
    <dbReference type="NCBI Taxonomy" id="1167006"/>
    <lineage>
        <taxon>Bacteria</taxon>
        <taxon>Pseudomonadati</taxon>
        <taxon>Thermodesulfobacteriota</taxon>
        <taxon>Desulfobulbia</taxon>
        <taxon>Desulfobulbales</taxon>
        <taxon>Desulfocapsaceae</taxon>
        <taxon>Desulfocapsa</taxon>
    </lineage>
</organism>
<dbReference type="HOGENOM" id="CLU_162064_0_0_7"/>
<dbReference type="OrthoDB" id="6214753at2"/>
<protein>
    <recommendedName>
        <fullName evidence="3">Inorganic pyrophosphatase Ppa</fullName>
    </recommendedName>
</protein>
<name>M1P5F4_DESSD</name>
<gene>
    <name evidence="1" type="ordered locus">UWK_02182</name>
</gene>
<reference evidence="2" key="1">
    <citation type="journal article" date="2013" name="Stand. Genomic Sci.">
        <title>Complete genome sequence of Desulfocapsa sulfexigens, a marine deltaproteobacterium specialized in disproportionating inorganic sulfur compounds.</title>
        <authorList>
            <person name="Finster K.W."/>
            <person name="Kjeldsen K.U."/>
            <person name="Kube M."/>
            <person name="Reinhardt R."/>
            <person name="Mussmann M."/>
            <person name="Amann R."/>
            <person name="Schreiber L."/>
        </authorList>
    </citation>
    <scope>NUCLEOTIDE SEQUENCE [LARGE SCALE GENOMIC DNA]</scope>
    <source>
        <strain evidence="2">DSM 10523 / SB164P1</strain>
    </source>
</reference>
<dbReference type="Proteomes" id="UP000011721">
    <property type="component" value="Chromosome"/>
</dbReference>
<keyword evidence="2" id="KW-1185">Reference proteome</keyword>
<evidence type="ECO:0008006" key="3">
    <source>
        <dbReference type="Google" id="ProtNLM"/>
    </source>
</evidence>
<dbReference type="AlphaFoldDB" id="M1P5F4"/>
<evidence type="ECO:0000313" key="1">
    <source>
        <dbReference type="EMBL" id="AGF78723.1"/>
    </source>
</evidence>
<proteinExistence type="predicted"/>
<accession>M1P5F4</accession>
<dbReference type="eggNOG" id="ENOG50334GB">
    <property type="taxonomic scope" value="Bacteria"/>
</dbReference>
<evidence type="ECO:0000313" key="2">
    <source>
        <dbReference type="Proteomes" id="UP000011721"/>
    </source>
</evidence>
<dbReference type="KEGG" id="dsf:UWK_02182"/>
<dbReference type="RefSeq" id="WP_015404411.1">
    <property type="nucleotide sequence ID" value="NC_020304.1"/>
</dbReference>